<dbReference type="PANTHER" id="PTHR43449:SF3">
    <property type="entry name" value="POLYMERASE NUCLEOTIDYL TRANSFERASE DOMAIN-CONTAINING PROTEIN"/>
    <property type="match status" value="1"/>
</dbReference>
<dbReference type="InterPro" id="IPR043519">
    <property type="entry name" value="NT_sf"/>
</dbReference>
<evidence type="ECO:0000313" key="2">
    <source>
        <dbReference type="EMBL" id="OGG46798.1"/>
    </source>
</evidence>
<dbReference type="AlphaFoldDB" id="A0A1F6CC75"/>
<organism evidence="2 3">
    <name type="scientific">Handelsmanbacteria sp. (strain RIFCSPLOWO2_12_FULL_64_10)</name>
    <dbReference type="NCBI Taxonomy" id="1817868"/>
    <lineage>
        <taxon>Bacteria</taxon>
        <taxon>Candidatus Handelsmaniibacteriota</taxon>
    </lineage>
</organism>
<dbReference type="CDD" id="cd05403">
    <property type="entry name" value="NT_KNTase_like"/>
    <property type="match status" value="1"/>
</dbReference>
<accession>A0A1F6CC75</accession>
<evidence type="ECO:0000259" key="1">
    <source>
        <dbReference type="Pfam" id="PF18765"/>
    </source>
</evidence>
<dbReference type="Proteomes" id="UP000178606">
    <property type="component" value="Unassembled WGS sequence"/>
</dbReference>
<dbReference type="Gene3D" id="3.30.460.10">
    <property type="entry name" value="Beta Polymerase, domain 2"/>
    <property type="match status" value="1"/>
</dbReference>
<comment type="caution">
    <text evidence="2">The sequence shown here is derived from an EMBL/GenBank/DDBJ whole genome shotgun (WGS) entry which is preliminary data.</text>
</comment>
<dbReference type="SUPFAM" id="SSF81301">
    <property type="entry name" value="Nucleotidyltransferase"/>
    <property type="match status" value="1"/>
</dbReference>
<reference evidence="2 3" key="1">
    <citation type="journal article" date="2016" name="Nat. Commun.">
        <title>Thousands of microbial genomes shed light on interconnected biogeochemical processes in an aquifer system.</title>
        <authorList>
            <person name="Anantharaman K."/>
            <person name="Brown C.T."/>
            <person name="Hug L.A."/>
            <person name="Sharon I."/>
            <person name="Castelle C.J."/>
            <person name="Probst A.J."/>
            <person name="Thomas B.C."/>
            <person name="Singh A."/>
            <person name="Wilkins M.J."/>
            <person name="Karaoz U."/>
            <person name="Brodie E.L."/>
            <person name="Williams K.H."/>
            <person name="Hubbard S.S."/>
            <person name="Banfield J.F."/>
        </authorList>
    </citation>
    <scope>NUCLEOTIDE SEQUENCE [LARGE SCALE GENOMIC DNA]</scope>
    <source>
        <strain evidence="3">RIFCSPLOWO2_12_FULL_64_10</strain>
    </source>
</reference>
<gene>
    <name evidence="2" type="ORF">A3F84_03370</name>
</gene>
<protein>
    <recommendedName>
        <fullName evidence="1">Polymerase beta nucleotidyltransferase domain-containing protein</fullName>
    </recommendedName>
</protein>
<dbReference type="PANTHER" id="PTHR43449">
    <property type="entry name" value="NUCLEOTIDYLTRANSFERASE"/>
    <property type="match status" value="1"/>
</dbReference>
<feature type="domain" description="Polymerase beta nucleotidyltransferase" evidence="1">
    <location>
        <begin position="10"/>
        <end position="102"/>
    </location>
</feature>
<dbReference type="EMBL" id="MFKF01000283">
    <property type="protein sequence ID" value="OGG46798.1"/>
    <property type="molecule type" value="Genomic_DNA"/>
</dbReference>
<dbReference type="InterPro" id="IPR041633">
    <property type="entry name" value="Polbeta"/>
</dbReference>
<name>A0A1F6CC75_HANXR</name>
<dbReference type="Pfam" id="PF18765">
    <property type="entry name" value="Polbeta"/>
    <property type="match status" value="1"/>
</dbReference>
<proteinExistence type="predicted"/>
<evidence type="ECO:0000313" key="3">
    <source>
        <dbReference type="Proteomes" id="UP000178606"/>
    </source>
</evidence>
<sequence length="111" mass="12820">MVIADPHLDEIVRLLKGYEPERIILFGSRARGDADEYSDYDLIVIKRTERPFLERLRDMVPYLVAFGRTADILVYTPEEFEQMGEVGLGWMVRQEGVVLYERPQDGSAQVV</sequence>